<comment type="pathway">
    <text evidence="3">Protein modification; protein ubiquitination.</text>
</comment>
<evidence type="ECO:0000256" key="4">
    <source>
        <dbReference type="ARBA" id="ARBA00012483"/>
    </source>
</evidence>
<feature type="transmembrane region" description="Helical" evidence="16">
    <location>
        <begin position="52"/>
        <end position="74"/>
    </location>
</feature>
<dbReference type="EC" id="2.3.2.27" evidence="4"/>
<protein>
    <recommendedName>
        <fullName evidence="4">RING-type E3 ubiquitin transferase</fullName>
        <ecNumber evidence="4">2.3.2.27</ecNumber>
    </recommendedName>
</protein>
<evidence type="ECO:0000256" key="7">
    <source>
        <dbReference type="ARBA" id="ARBA00022723"/>
    </source>
</evidence>
<evidence type="ECO:0000256" key="16">
    <source>
        <dbReference type="SAM" id="Phobius"/>
    </source>
</evidence>
<evidence type="ECO:0000256" key="12">
    <source>
        <dbReference type="ARBA" id="ARBA00023136"/>
    </source>
</evidence>
<keyword evidence="8 14" id="KW-0863">Zinc-finger</keyword>
<dbReference type="PANTHER" id="PTHR45768:SF32">
    <property type="entry name" value="RING-TYPE DOMAIN-CONTAINING PROTEIN"/>
    <property type="match status" value="1"/>
</dbReference>
<evidence type="ECO:0000256" key="11">
    <source>
        <dbReference type="ARBA" id="ARBA00022989"/>
    </source>
</evidence>
<feature type="compositionally biased region" description="Basic and acidic residues" evidence="15">
    <location>
        <begin position="1"/>
        <end position="14"/>
    </location>
</feature>
<evidence type="ECO:0000256" key="9">
    <source>
        <dbReference type="ARBA" id="ARBA00022786"/>
    </source>
</evidence>
<evidence type="ECO:0000313" key="18">
    <source>
        <dbReference type="EMBL" id="EXC16033.1"/>
    </source>
</evidence>
<comment type="similarity">
    <text evidence="13">Belongs to the RING-type zinc finger family. ATL subfamily.</text>
</comment>
<feature type="domain" description="RING-type" evidence="17">
    <location>
        <begin position="143"/>
        <end position="185"/>
    </location>
</feature>
<comment type="catalytic activity">
    <reaction evidence="1">
        <text>S-ubiquitinyl-[E2 ubiquitin-conjugating enzyme]-L-cysteine + [acceptor protein]-L-lysine = [E2 ubiquitin-conjugating enzyme]-L-cysteine + N(6)-ubiquitinyl-[acceptor protein]-L-lysine.</text>
        <dbReference type="EC" id="2.3.2.27"/>
    </reaction>
</comment>
<keyword evidence="12 16" id="KW-0472">Membrane</keyword>
<accession>W9S4W3</accession>
<dbReference type="GO" id="GO:0031625">
    <property type="term" value="F:ubiquitin protein ligase binding"/>
    <property type="evidence" value="ECO:0007669"/>
    <property type="project" value="TreeGrafter"/>
</dbReference>
<dbReference type="CDD" id="cd16461">
    <property type="entry name" value="RING-H2_EL5-like"/>
    <property type="match status" value="1"/>
</dbReference>
<evidence type="ECO:0000256" key="14">
    <source>
        <dbReference type="PROSITE-ProRule" id="PRU00175"/>
    </source>
</evidence>
<evidence type="ECO:0000256" key="5">
    <source>
        <dbReference type="ARBA" id="ARBA00022679"/>
    </source>
</evidence>
<dbReference type="PROSITE" id="PS50089">
    <property type="entry name" value="ZF_RING_2"/>
    <property type="match status" value="1"/>
</dbReference>
<evidence type="ECO:0000256" key="1">
    <source>
        <dbReference type="ARBA" id="ARBA00000900"/>
    </source>
</evidence>
<dbReference type="KEGG" id="mnt:21385697"/>
<evidence type="ECO:0000256" key="3">
    <source>
        <dbReference type="ARBA" id="ARBA00004906"/>
    </source>
</evidence>
<evidence type="ECO:0000256" key="10">
    <source>
        <dbReference type="ARBA" id="ARBA00022833"/>
    </source>
</evidence>
<dbReference type="InterPro" id="IPR013083">
    <property type="entry name" value="Znf_RING/FYVE/PHD"/>
</dbReference>
<evidence type="ECO:0000259" key="17">
    <source>
        <dbReference type="PROSITE" id="PS50089"/>
    </source>
</evidence>
<keyword evidence="10" id="KW-0862">Zinc</keyword>
<dbReference type="OrthoDB" id="8062037at2759"/>
<feature type="compositionally biased region" description="Polar residues" evidence="15">
    <location>
        <begin position="211"/>
        <end position="226"/>
    </location>
</feature>
<evidence type="ECO:0000313" key="19">
    <source>
        <dbReference type="Proteomes" id="UP000030645"/>
    </source>
</evidence>
<proteinExistence type="inferred from homology"/>
<evidence type="ECO:0000256" key="13">
    <source>
        <dbReference type="ARBA" id="ARBA00024209"/>
    </source>
</evidence>
<dbReference type="SUPFAM" id="SSF57850">
    <property type="entry name" value="RING/U-box"/>
    <property type="match status" value="1"/>
</dbReference>
<dbReference type="InterPro" id="IPR001841">
    <property type="entry name" value="Znf_RING"/>
</dbReference>
<dbReference type="PANTHER" id="PTHR45768">
    <property type="entry name" value="E3 UBIQUITIN-PROTEIN LIGASE RNF13-LIKE"/>
    <property type="match status" value="1"/>
</dbReference>
<dbReference type="GO" id="GO:0061630">
    <property type="term" value="F:ubiquitin protein ligase activity"/>
    <property type="evidence" value="ECO:0007669"/>
    <property type="project" value="UniProtKB-EC"/>
</dbReference>
<dbReference type="EMBL" id="KE345786">
    <property type="protein sequence ID" value="EXC16033.1"/>
    <property type="molecule type" value="Genomic_DNA"/>
</dbReference>
<keyword evidence="5" id="KW-0808">Transferase</keyword>
<organism evidence="18 19">
    <name type="scientific">Morus notabilis</name>
    <dbReference type="NCBI Taxonomy" id="981085"/>
    <lineage>
        <taxon>Eukaryota</taxon>
        <taxon>Viridiplantae</taxon>
        <taxon>Streptophyta</taxon>
        <taxon>Embryophyta</taxon>
        <taxon>Tracheophyta</taxon>
        <taxon>Spermatophyta</taxon>
        <taxon>Magnoliopsida</taxon>
        <taxon>eudicotyledons</taxon>
        <taxon>Gunneridae</taxon>
        <taxon>Pentapetalae</taxon>
        <taxon>rosids</taxon>
        <taxon>fabids</taxon>
        <taxon>Rosales</taxon>
        <taxon>Moraceae</taxon>
        <taxon>Moreae</taxon>
        <taxon>Morus</taxon>
    </lineage>
</organism>
<dbReference type="Proteomes" id="UP000030645">
    <property type="component" value="Unassembled WGS sequence"/>
</dbReference>
<evidence type="ECO:0000256" key="15">
    <source>
        <dbReference type="SAM" id="MobiDB-lite"/>
    </source>
</evidence>
<keyword evidence="7" id="KW-0479">Metal-binding</keyword>
<evidence type="ECO:0000256" key="8">
    <source>
        <dbReference type="ARBA" id="ARBA00022771"/>
    </source>
</evidence>
<evidence type="ECO:0000256" key="2">
    <source>
        <dbReference type="ARBA" id="ARBA00004167"/>
    </source>
</evidence>
<dbReference type="GO" id="GO:0016020">
    <property type="term" value="C:membrane"/>
    <property type="evidence" value="ECO:0007669"/>
    <property type="project" value="UniProtKB-SubCell"/>
</dbReference>
<keyword evidence="11 16" id="KW-1133">Transmembrane helix</keyword>
<evidence type="ECO:0000256" key="6">
    <source>
        <dbReference type="ARBA" id="ARBA00022692"/>
    </source>
</evidence>
<feature type="region of interest" description="Disordered" evidence="15">
    <location>
        <begin position="211"/>
        <end position="230"/>
    </location>
</feature>
<keyword evidence="9" id="KW-0833">Ubl conjugation pathway</keyword>
<dbReference type="SMART" id="SM00184">
    <property type="entry name" value="RING"/>
    <property type="match status" value="1"/>
</dbReference>
<dbReference type="AlphaFoldDB" id="W9S4W3"/>
<feature type="region of interest" description="Disordered" evidence="15">
    <location>
        <begin position="1"/>
        <end position="21"/>
    </location>
</feature>
<name>W9S4W3_9ROSA</name>
<dbReference type="Pfam" id="PF13639">
    <property type="entry name" value="zf-RING_2"/>
    <property type="match status" value="1"/>
</dbReference>
<comment type="subcellular location">
    <subcellularLocation>
        <location evidence="2">Membrane</location>
        <topology evidence="2">Single-pass membrane protein</topology>
    </subcellularLocation>
</comment>
<sequence>MSRVPNKLDQKDGRFVSPNAIPPSLQIPSGTAINEQVVPTSPPSSLSKISPILVLVIIFLAFIFFISGVLHLLFKFFIKRASSSPIYQSNIRLPETASGSHVLQRQLRQLFRLHDSGLDQAVIDALPVFCYKDIVGLKEPFDCAVCLCEFSERDDLRLLPACSHAFHIDCIGTWLLSNSTCPLCRHTLLVSDIFSENPMLNFEDHVEISSGLSSDGENRQPNNRKSLANVDQEGSFGGVRRVFSVRLGKFRSLNGGAESAGETSRCNLDARRCYSMGTFQYVVGNSDLQVTLSRATSGDRRGKFSVGSDLEGKKISGRQKGESFSVSKIWLWSKNSRFPSCSDTDISLPTSLNVSFSNNNQTPNARMSYNL</sequence>
<keyword evidence="6 16" id="KW-0812">Transmembrane</keyword>
<reference evidence="19" key="1">
    <citation type="submission" date="2013-01" db="EMBL/GenBank/DDBJ databases">
        <title>Draft Genome Sequence of a Mulberry Tree, Morus notabilis C.K. Schneid.</title>
        <authorList>
            <person name="He N."/>
            <person name="Zhao S."/>
        </authorList>
    </citation>
    <scope>NUCLEOTIDE SEQUENCE</scope>
</reference>
<gene>
    <name evidence="18" type="ORF">L484_002117</name>
</gene>
<dbReference type="eggNOG" id="KOG0800">
    <property type="taxonomic scope" value="Eukaryota"/>
</dbReference>
<dbReference type="GO" id="GO:0008270">
    <property type="term" value="F:zinc ion binding"/>
    <property type="evidence" value="ECO:0007669"/>
    <property type="project" value="UniProtKB-KW"/>
</dbReference>
<dbReference type="FunFam" id="3.30.40.10:FF:000187">
    <property type="entry name" value="E3 ubiquitin-protein ligase ATL6"/>
    <property type="match status" value="1"/>
</dbReference>
<keyword evidence="19" id="KW-1185">Reference proteome</keyword>
<dbReference type="Gene3D" id="3.30.40.10">
    <property type="entry name" value="Zinc/RING finger domain, C3HC4 (zinc finger)"/>
    <property type="match status" value="1"/>
</dbReference>